<dbReference type="PANTHER" id="PTHR39209:SF2">
    <property type="entry name" value="CYTOPLASMIC PROTEIN"/>
    <property type="match status" value="1"/>
</dbReference>
<dbReference type="Gene3D" id="3.50.40.10">
    <property type="entry name" value="Phenylalanyl-trna Synthetase, Chain B, domain 3"/>
    <property type="match status" value="1"/>
</dbReference>
<organism evidence="2 3">
    <name type="scientific">Caldanaerovirga acetigignens</name>
    <dbReference type="NCBI Taxonomy" id="447595"/>
    <lineage>
        <taxon>Bacteria</taxon>
        <taxon>Bacillati</taxon>
        <taxon>Bacillota</taxon>
        <taxon>Clostridia</taxon>
        <taxon>Thermosediminibacterales</taxon>
        <taxon>Thermosediminibacteraceae</taxon>
        <taxon>Caldanaerovirga</taxon>
    </lineage>
</organism>
<dbReference type="AlphaFoldDB" id="A0A1M7GG08"/>
<dbReference type="EMBL" id="FRCR01000002">
    <property type="protein sequence ID" value="SHM15058.1"/>
    <property type="molecule type" value="Genomic_DNA"/>
</dbReference>
<dbReference type="STRING" id="447595.SAMN05660826_00313"/>
<keyword evidence="3" id="KW-1185">Reference proteome</keyword>
<dbReference type="InterPro" id="IPR005146">
    <property type="entry name" value="B3/B4_tRNA-bd"/>
</dbReference>
<feature type="domain" description="B3/B4 tRNA-binding" evidence="1">
    <location>
        <begin position="62"/>
        <end position="216"/>
    </location>
</feature>
<dbReference type="SUPFAM" id="SSF56037">
    <property type="entry name" value="PheT/TilS domain"/>
    <property type="match status" value="1"/>
</dbReference>
<accession>A0A1M7GG08</accession>
<proteinExistence type="predicted"/>
<dbReference type="RefSeq" id="WP_073253674.1">
    <property type="nucleotide sequence ID" value="NZ_FRCR01000002.1"/>
</dbReference>
<dbReference type="InterPro" id="IPR020825">
    <property type="entry name" value="Phe-tRNA_synthase-like_B3/B4"/>
</dbReference>
<dbReference type="Proteomes" id="UP000184375">
    <property type="component" value="Unassembled WGS sequence"/>
</dbReference>
<dbReference type="SMART" id="SM00873">
    <property type="entry name" value="B3_4"/>
    <property type="match status" value="1"/>
</dbReference>
<dbReference type="PANTHER" id="PTHR39209">
    <property type="match status" value="1"/>
</dbReference>
<evidence type="ECO:0000259" key="1">
    <source>
        <dbReference type="SMART" id="SM00873"/>
    </source>
</evidence>
<sequence>MEFLIEDRVFDLLPNVCFGVVVARGVNNRGKNEEILKLLEESIELARKKFEGINIKEHPDILCYREALRKVNINPNKFPCSVESMTSRVVKGNNLPSINNVVNLINAVSLKHTLPMGAHDLKCVEGNLKVCFSKGGEPFIPFGESKPEYVEEGELVYADDRTVKTRRWIWRQSEIGKITEESTDIFIPIDGFIDYNKDAVLRARDELAEYFRKFFNVEPEVFFLHAGNHSVKILK</sequence>
<dbReference type="Pfam" id="PF03483">
    <property type="entry name" value="B3_4"/>
    <property type="match status" value="1"/>
</dbReference>
<gene>
    <name evidence="2" type="ORF">SAMN05660826_00313</name>
</gene>
<evidence type="ECO:0000313" key="3">
    <source>
        <dbReference type="Proteomes" id="UP000184375"/>
    </source>
</evidence>
<name>A0A1M7GG08_9FIRM</name>
<dbReference type="OrthoDB" id="276580at2"/>
<dbReference type="GO" id="GO:0003723">
    <property type="term" value="F:RNA binding"/>
    <property type="evidence" value="ECO:0007669"/>
    <property type="project" value="InterPro"/>
</dbReference>
<protein>
    <submittedName>
        <fullName evidence="2">B3/B4 domain-containing protein (DNA/RNA-binding domain of Phe-tRNA-synthetase)</fullName>
    </submittedName>
</protein>
<dbReference type="GO" id="GO:0004826">
    <property type="term" value="F:phenylalanine-tRNA ligase activity"/>
    <property type="evidence" value="ECO:0007669"/>
    <property type="project" value="InterPro"/>
</dbReference>
<reference evidence="3" key="1">
    <citation type="submission" date="2016-11" db="EMBL/GenBank/DDBJ databases">
        <authorList>
            <person name="Varghese N."/>
            <person name="Submissions S."/>
        </authorList>
    </citation>
    <scope>NUCLEOTIDE SEQUENCE [LARGE SCALE GENOMIC DNA]</scope>
    <source>
        <strain evidence="3">DSM 18802</strain>
    </source>
</reference>
<evidence type="ECO:0000313" key="2">
    <source>
        <dbReference type="EMBL" id="SHM15058.1"/>
    </source>
</evidence>